<evidence type="ECO:0000259" key="1">
    <source>
        <dbReference type="PROSITE" id="PS50042"/>
    </source>
</evidence>
<dbReference type="RefSeq" id="XP_028880264.1">
    <property type="nucleotide sequence ID" value="XM_029028561.1"/>
</dbReference>
<dbReference type="VEuPathDB" id="TriTrypDB:TM35_000302380"/>
<proteinExistence type="predicted"/>
<dbReference type="OrthoDB" id="417078at2759"/>
<evidence type="ECO:0000313" key="3">
    <source>
        <dbReference type="Proteomes" id="UP000192257"/>
    </source>
</evidence>
<keyword evidence="2" id="KW-0418">Kinase</keyword>
<dbReference type="GO" id="GO:0030552">
    <property type="term" value="F:cAMP binding"/>
    <property type="evidence" value="ECO:0007669"/>
    <property type="project" value="TreeGrafter"/>
</dbReference>
<dbReference type="FunFam" id="3.80.10.10:FF:000650">
    <property type="entry name" value="Protein kinase A regulatory subunit"/>
    <property type="match status" value="1"/>
</dbReference>
<dbReference type="GO" id="GO:0005829">
    <property type="term" value="C:cytosol"/>
    <property type="evidence" value="ECO:0007669"/>
    <property type="project" value="TreeGrafter"/>
</dbReference>
<organism evidence="2 3">
    <name type="scientific">Trypanosoma theileri</name>
    <dbReference type="NCBI Taxonomy" id="67003"/>
    <lineage>
        <taxon>Eukaryota</taxon>
        <taxon>Discoba</taxon>
        <taxon>Euglenozoa</taxon>
        <taxon>Kinetoplastea</taxon>
        <taxon>Metakinetoplastina</taxon>
        <taxon>Trypanosomatida</taxon>
        <taxon>Trypanosomatidae</taxon>
        <taxon>Trypanosoma</taxon>
    </lineage>
</organism>
<dbReference type="AlphaFoldDB" id="A0A1X0NNW8"/>
<dbReference type="InterPro" id="IPR014710">
    <property type="entry name" value="RmlC-like_jellyroll"/>
</dbReference>
<dbReference type="InterPro" id="IPR032675">
    <property type="entry name" value="LRR_dom_sf"/>
</dbReference>
<dbReference type="GO" id="GO:0016301">
    <property type="term" value="F:kinase activity"/>
    <property type="evidence" value="ECO:0007669"/>
    <property type="project" value="UniProtKB-KW"/>
</dbReference>
<dbReference type="STRING" id="67003.A0A1X0NNW8"/>
<dbReference type="GeneID" id="39988341"/>
<dbReference type="InterPro" id="IPR018490">
    <property type="entry name" value="cNMP-bd_dom_sf"/>
</dbReference>
<dbReference type="SUPFAM" id="SSF51206">
    <property type="entry name" value="cAMP-binding domain-like"/>
    <property type="match status" value="2"/>
</dbReference>
<reference evidence="2 3" key="1">
    <citation type="submission" date="2017-03" db="EMBL/GenBank/DDBJ databases">
        <title>An alternative strategy for trypanosome survival in the mammalian bloodstream revealed through genome and transcriptome analysis of the ubiquitous bovine parasite Trypanosoma (Megatrypanum) theileri.</title>
        <authorList>
            <person name="Kelly S."/>
            <person name="Ivens A."/>
            <person name="Mott A."/>
            <person name="O'Neill E."/>
            <person name="Emms D."/>
            <person name="Macleod O."/>
            <person name="Voorheis P."/>
            <person name="Matthews J."/>
            <person name="Matthews K."/>
            <person name="Carrington M."/>
        </authorList>
    </citation>
    <scope>NUCLEOTIDE SEQUENCE [LARGE SCALE GENOMIC DNA]</scope>
    <source>
        <strain evidence="2">Edinburgh</strain>
    </source>
</reference>
<dbReference type="PANTHER" id="PTHR11635:SF152">
    <property type="entry name" value="CAMP-DEPENDENT PROTEIN KINASE TYPE I REGULATORY SUBUNIT-RELATED"/>
    <property type="match status" value="1"/>
</dbReference>
<dbReference type="PROSITE" id="PS00888">
    <property type="entry name" value="CNMP_BINDING_1"/>
    <property type="match status" value="1"/>
</dbReference>
<comment type="caution">
    <text evidence="2">The sequence shown here is derived from an EMBL/GenBank/DDBJ whole genome shotgun (WGS) entry which is preliminary data.</text>
</comment>
<dbReference type="PRINTS" id="PR00103">
    <property type="entry name" value="CAMPKINASE"/>
</dbReference>
<dbReference type="GO" id="GO:0004862">
    <property type="term" value="F:cAMP-dependent protein kinase inhibitor activity"/>
    <property type="evidence" value="ECO:0007669"/>
    <property type="project" value="TreeGrafter"/>
</dbReference>
<dbReference type="GO" id="GO:0034236">
    <property type="term" value="F:protein kinase A catalytic subunit binding"/>
    <property type="evidence" value="ECO:0007669"/>
    <property type="project" value="TreeGrafter"/>
</dbReference>
<dbReference type="Gene3D" id="3.80.10.10">
    <property type="entry name" value="Ribonuclease Inhibitor"/>
    <property type="match status" value="1"/>
</dbReference>
<dbReference type="PANTHER" id="PTHR11635">
    <property type="entry name" value="CAMP-DEPENDENT PROTEIN KINASE REGULATORY CHAIN"/>
    <property type="match status" value="1"/>
</dbReference>
<accession>A0A1X0NNW8</accession>
<evidence type="ECO:0000313" key="2">
    <source>
        <dbReference type="EMBL" id="ORC86198.1"/>
    </source>
</evidence>
<dbReference type="Gene3D" id="2.60.120.10">
    <property type="entry name" value="Jelly Rolls"/>
    <property type="match status" value="2"/>
</dbReference>
<dbReference type="EMBL" id="NBCO01000030">
    <property type="protein sequence ID" value="ORC86198.1"/>
    <property type="molecule type" value="Genomic_DNA"/>
</dbReference>
<dbReference type="InterPro" id="IPR050503">
    <property type="entry name" value="cAMP-dep_PK_reg_su-like"/>
</dbReference>
<dbReference type="InterPro" id="IPR018488">
    <property type="entry name" value="cNMP-bd_CS"/>
</dbReference>
<dbReference type="Proteomes" id="UP000192257">
    <property type="component" value="Unassembled WGS sequence"/>
</dbReference>
<protein>
    <submittedName>
        <fullName evidence="2">Protein kinase A regulatory subunit</fullName>
    </submittedName>
</protein>
<dbReference type="Pfam" id="PF00027">
    <property type="entry name" value="cNMP_binding"/>
    <property type="match status" value="2"/>
</dbReference>
<dbReference type="PROSITE" id="PS50042">
    <property type="entry name" value="CNMP_BINDING_3"/>
    <property type="match status" value="2"/>
</dbReference>
<feature type="domain" description="Cyclic nucleotide-binding" evidence="1">
    <location>
        <begin position="245"/>
        <end position="362"/>
    </location>
</feature>
<sequence length="504" mass="57084">MPAEENTLSLFLAACRKEGVKQPNTILIEFFREHPSPSEIEEIDLSKNYVGNRGIMALLDVIEVLPAFRFLNCSNQKLYNTDLSDDSVRGNATVDRIVEVFKVHPTANALDISNNPISNYAGRKLLVLTQVNRRICRVELSETRVDFELRKRITKECEKNTIALWEAQEPETPKEEERAFGEGPVWVPKQAAPDLTAIGGGKNRRRTVRSEGIDPEKAKMYKPPYFEKSEEEVQLITKLLTHNVLFSFLNTRDIKTVAGAMQRVVFKHDDCIMEAGQTTCDKLYIIQSGNADIIKEGQKVYLKTEGTAVGELELMYDTPVVATVKVCTNELVAWVLDRETYRNLVMGTAIRRRETYMQFLANVPFLGGLDNYEKLQLADALSSDEFEPGNYIIHYGEEGEWLYIIMEGTVEVIGRDANGTPTRVCEFTRGDHIGELEFLNNHRTVADVVAKTHVITAKLNRRHFEMCLGPVMDVLKRCAHDPKYEYYQNVLRTGAAPPSHAESS</sequence>
<dbReference type="SMART" id="SM00100">
    <property type="entry name" value="cNMP"/>
    <property type="match status" value="2"/>
</dbReference>
<dbReference type="FunFam" id="2.60.120.10:FF:000148">
    <property type="entry name" value="Protein kinase A regulatory subunit"/>
    <property type="match status" value="1"/>
</dbReference>
<keyword evidence="3" id="KW-1185">Reference proteome</keyword>
<feature type="domain" description="Cyclic nucleotide-binding" evidence="1">
    <location>
        <begin position="365"/>
        <end position="477"/>
    </location>
</feature>
<dbReference type="GO" id="GO:0005952">
    <property type="term" value="C:cAMP-dependent protein kinase complex"/>
    <property type="evidence" value="ECO:0007669"/>
    <property type="project" value="InterPro"/>
</dbReference>
<dbReference type="SUPFAM" id="SSF52047">
    <property type="entry name" value="RNI-like"/>
    <property type="match status" value="1"/>
</dbReference>
<dbReference type="CDD" id="cd00038">
    <property type="entry name" value="CAP_ED"/>
    <property type="match status" value="2"/>
</dbReference>
<name>A0A1X0NNW8_9TRYP</name>
<dbReference type="InterPro" id="IPR000595">
    <property type="entry name" value="cNMP-bd_dom"/>
</dbReference>
<gene>
    <name evidence="2" type="ORF">TM35_000302380</name>
</gene>
<keyword evidence="2" id="KW-0808">Transferase</keyword>